<keyword evidence="3 8" id="KW-0813">Transport</keyword>
<keyword evidence="6 8" id="KW-1133">Transmembrane helix</keyword>
<name>A0A1B8P0T4_HALEL</name>
<feature type="transmembrane region" description="Helical" evidence="8">
    <location>
        <begin position="146"/>
        <end position="168"/>
    </location>
</feature>
<dbReference type="PROSITE" id="PS50928">
    <property type="entry name" value="ABC_TM1"/>
    <property type="match status" value="1"/>
</dbReference>
<organism evidence="10 11">
    <name type="scientific">Halomonas elongata</name>
    <dbReference type="NCBI Taxonomy" id="2746"/>
    <lineage>
        <taxon>Bacteria</taxon>
        <taxon>Pseudomonadati</taxon>
        <taxon>Pseudomonadota</taxon>
        <taxon>Gammaproteobacteria</taxon>
        <taxon>Oceanospirillales</taxon>
        <taxon>Halomonadaceae</taxon>
        <taxon>Halomonas</taxon>
    </lineage>
</organism>
<dbReference type="InterPro" id="IPR000515">
    <property type="entry name" value="MetI-like"/>
</dbReference>
<evidence type="ECO:0000256" key="8">
    <source>
        <dbReference type="RuleBase" id="RU363032"/>
    </source>
</evidence>
<comment type="caution">
    <text evidence="10">The sequence shown here is derived from an EMBL/GenBank/DDBJ whole genome shotgun (WGS) entry which is preliminary data.</text>
</comment>
<evidence type="ECO:0000256" key="5">
    <source>
        <dbReference type="ARBA" id="ARBA00022692"/>
    </source>
</evidence>
<dbReference type="RefSeq" id="WP_065240388.1">
    <property type="nucleotide sequence ID" value="NZ_CP142770.1"/>
</dbReference>
<dbReference type="PANTHER" id="PTHR30450:SF1">
    <property type="entry name" value="D-METHIONINE TRANSPORT SYSTEM PERMEASE PROTEIN METI-RELATED"/>
    <property type="match status" value="1"/>
</dbReference>
<dbReference type="FunFam" id="1.10.3720.10:FF:000002">
    <property type="entry name" value="D-methionine ABC transporter permease MetI"/>
    <property type="match status" value="1"/>
</dbReference>
<feature type="domain" description="ABC transmembrane type-1" evidence="9">
    <location>
        <begin position="13"/>
        <end position="207"/>
    </location>
</feature>
<evidence type="ECO:0000256" key="4">
    <source>
        <dbReference type="ARBA" id="ARBA00022475"/>
    </source>
</evidence>
<protein>
    <submittedName>
        <fullName evidence="10">D-methionine transport system permease protein MetI</fullName>
    </submittedName>
</protein>
<dbReference type="Pfam" id="PF00528">
    <property type="entry name" value="BPD_transp_1"/>
    <property type="match status" value="1"/>
</dbReference>
<sequence length="217" mass="22662">MSSAMINLILDATLDTLYMVAVSGLIAAALGIPLGVMLYVTRPRQILAQPVLNSVLGIVTNIGRSIPFIILMVAIIPFTRALVGSSIGTNAAAVPLTIAAIPFIARLVEGALNEISPGLVEAAQSMGATPWQIITKVLLPEARGGIFTALTVTIVTLVSYSAMAGAVGGGGLGDLGIRYGYNRFNPTIMLITVAILVIMVQGFQSLGDYLVRKSDHK</sequence>
<dbReference type="CDD" id="cd06261">
    <property type="entry name" value="TM_PBP2"/>
    <property type="match status" value="1"/>
</dbReference>
<dbReference type="Proteomes" id="UP000092504">
    <property type="component" value="Unassembled WGS sequence"/>
</dbReference>
<evidence type="ECO:0000256" key="2">
    <source>
        <dbReference type="ARBA" id="ARBA00007069"/>
    </source>
</evidence>
<dbReference type="AlphaFoldDB" id="A0A1B8P0T4"/>
<comment type="subcellular location">
    <subcellularLocation>
        <location evidence="1 8">Cell membrane</location>
        <topology evidence="1 8">Multi-pass membrane protein</topology>
    </subcellularLocation>
</comment>
<feature type="transmembrane region" description="Helical" evidence="8">
    <location>
        <begin position="82"/>
        <end position="105"/>
    </location>
</feature>
<dbReference type="EMBL" id="MAJD01000001">
    <property type="protein sequence ID" value="OBX35864.1"/>
    <property type="molecule type" value="Genomic_DNA"/>
</dbReference>
<comment type="similarity">
    <text evidence="2">Belongs to the binding-protein-dependent transport system permease family. CysTW subfamily.</text>
</comment>
<feature type="transmembrane region" description="Helical" evidence="8">
    <location>
        <begin position="52"/>
        <end position="76"/>
    </location>
</feature>
<evidence type="ECO:0000256" key="1">
    <source>
        <dbReference type="ARBA" id="ARBA00004651"/>
    </source>
</evidence>
<dbReference type="Gene3D" id="1.10.3720.10">
    <property type="entry name" value="MetI-like"/>
    <property type="match status" value="1"/>
</dbReference>
<dbReference type="InterPro" id="IPR051322">
    <property type="entry name" value="AA_ABC_Transporter_Permease"/>
</dbReference>
<dbReference type="NCBIfam" id="NF008049">
    <property type="entry name" value="PRK10782.1"/>
    <property type="match status" value="1"/>
</dbReference>
<accession>A0A1B8P0T4</accession>
<reference evidence="10 11" key="1">
    <citation type="submission" date="2016-06" db="EMBL/GenBank/DDBJ databases">
        <title>Genome sequence of halotolerant plant growth promoting strain of Halomonas elongata HEK1 isolated from salterns of Rann of Kutch, Gujarat, India.</title>
        <authorList>
            <person name="Gaba S."/>
            <person name="Singh R.N."/>
            <person name="Abrol S."/>
            <person name="Kaushik R."/>
            <person name="Saxena A.K."/>
        </authorList>
    </citation>
    <scope>NUCLEOTIDE SEQUENCE [LARGE SCALE GENOMIC DNA]</scope>
    <source>
        <strain evidence="10 11">HEK1</strain>
    </source>
</reference>
<dbReference type="PANTHER" id="PTHR30450">
    <property type="entry name" value="ABC TRANSPORTER PERMEASE"/>
    <property type="match status" value="1"/>
</dbReference>
<proteinExistence type="inferred from homology"/>
<dbReference type="GO" id="GO:0048473">
    <property type="term" value="P:D-methionine transmembrane transport"/>
    <property type="evidence" value="ECO:0007669"/>
    <property type="project" value="TreeGrafter"/>
</dbReference>
<dbReference type="PATRIC" id="fig|2746.7.peg.208"/>
<dbReference type="InterPro" id="IPR035906">
    <property type="entry name" value="MetI-like_sf"/>
</dbReference>
<evidence type="ECO:0000256" key="6">
    <source>
        <dbReference type="ARBA" id="ARBA00022989"/>
    </source>
</evidence>
<evidence type="ECO:0000256" key="3">
    <source>
        <dbReference type="ARBA" id="ARBA00022448"/>
    </source>
</evidence>
<feature type="transmembrane region" description="Helical" evidence="8">
    <location>
        <begin position="17"/>
        <end position="40"/>
    </location>
</feature>
<dbReference type="SUPFAM" id="SSF161098">
    <property type="entry name" value="MetI-like"/>
    <property type="match status" value="1"/>
</dbReference>
<feature type="transmembrane region" description="Helical" evidence="8">
    <location>
        <begin position="188"/>
        <end position="211"/>
    </location>
</feature>
<evidence type="ECO:0000313" key="11">
    <source>
        <dbReference type="Proteomes" id="UP000092504"/>
    </source>
</evidence>
<keyword evidence="4" id="KW-1003">Cell membrane</keyword>
<keyword evidence="7 8" id="KW-0472">Membrane</keyword>
<dbReference type="GO" id="GO:0005886">
    <property type="term" value="C:plasma membrane"/>
    <property type="evidence" value="ECO:0007669"/>
    <property type="project" value="UniProtKB-SubCell"/>
</dbReference>
<evidence type="ECO:0000313" key="10">
    <source>
        <dbReference type="EMBL" id="OBX35864.1"/>
    </source>
</evidence>
<evidence type="ECO:0000256" key="7">
    <source>
        <dbReference type="ARBA" id="ARBA00023136"/>
    </source>
</evidence>
<keyword evidence="5 8" id="KW-0812">Transmembrane</keyword>
<evidence type="ECO:0000259" key="9">
    <source>
        <dbReference type="PROSITE" id="PS50928"/>
    </source>
</evidence>
<gene>
    <name evidence="10" type="primary">metI</name>
    <name evidence="10" type="ORF">A8U91_00200</name>
</gene>